<sequence length="82" mass="9240">MRLAVAFFVPDRLVMIPGAKIHMRLSCLAFEVAQTIRTELGHASPPANRELVDRCRLTMKASRHFGHLTLFASKHLVMKSNP</sequence>
<proteinExistence type="predicted"/>
<protein>
    <submittedName>
        <fullName evidence="1">Uncharacterized protein</fullName>
    </submittedName>
</protein>
<comment type="caution">
    <text evidence="1">The sequence shown here is derived from an EMBL/GenBank/DDBJ whole genome shotgun (WGS) entry which is preliminary data.</text>
</comment>
<name>A0A176XEL9_AGRTU</name>
<evidence type="ECO:0000313" key="2">
    <source>
        <dbReference type="Proteomes" id="UP000077098"/>
    </source>
</evidence>
<evidence type="ECO:0000313" key="1">
    <source>
        <dbReference type="EMBL" id="OAE47809.1"/>
    </source>
</evidence>
<organism evidence="1 2">
    <name type="scientific">Agrobacterium tumefaciens</name>
    <dbReference type="NCBI Taxonomy" id="358"/>
    <lineage>
        <taxon>Bacteria</taxon>
        <taxon>Pseudomonadati</taxon>
        <taxon>Pseudomonadota</taxon>
        <taxon>Alphaproteobacteria</taxon>
        <taxon>Hyphomicrobiales</taxon>
        <taxon>Rhizobiaceae</taxon>
        <taxon>Rhizobium/Agrobacterium group</taxon>
        <taxon>Agrobacterium</taxon>
        <taxon>Agrobacterium tumefaciens complex</taxon>
    </lineage>
</organism>
<dbReference type="EMBL" id="LXPS01000009">
    <property type="protein sequence ID" value="OAE47809.1"/>
    <property type="molecule type" value="Genomic_DNA"/>
</dbReference>
<accession>A0A176XEL9</accession>
<reference evidence="1 2" key="1">
    <citation type="submission" date="2016-05" db="EMBL/GenBank/DDBJ databases">
        <authorList>
            <person name="Lavstsen T."/>
            <person name="Jespersen J.S."/>
        </authorList>
    </citation>
    <scope>NUCLEOTIDE SEQUENCE [LARGE SCALE GENOMIC DNA]</scope>
    <source>
        <strain evidence="1 2">KCJ1736</strain>
    </source>
</reference>
<dbReference type="AlphaFoldDB" id="A0A176XEL9"/>
<gene>
    <name evidence="1" type="ORF">A7J57_06150</name>
</gene>
<dbReference type="Proteomes" id="UP000077098">
    <property type="component" value="Unassembled WGS sequence"/>
</dbReference>